<organism evidence="2 3">
    <name type="scientific">Neisseria iguanae</name>
    <dbReference type="NCBI Taxonomy" id="90242"/>
    <lineage>
        <taxon>Bacteria</taxon>
        <taxon>Pseudomonadati</taxon>
        <taxon>Pseudomonadota</taxon>
        <taxon>Betaproteobacteria</taxon>
        <taxon>Neisseriales</taxon>
        <taxon>Neisseriaceae</taxon>
        <taxon>Neisseria</taxon>
    </lineage>
</organism>
<evidence type="ECO:0000313" key="2">
    <source>
        <dbReference type="EMBL" id="PSJ79401.1"/>
    </source>
</evidence>
<evidence type="ECO:0000256" key="1">
    <source>
        <dbReference type="SAM" id="MobiDB-lite"/>
    </source>
</evidence>
<reference evidence="2 3" key="1">
    <citation type="submission" date="2018-03" db="EMBL/GenBank/DDBJ databases">
        <title>Neisseria weixii sp. nov., isolated from the intestinal contents of Tibetan Plateau pika (Ochotona curzoniae) in Yushu, Qinghai Province, China.</title>
        <authorList>
            <person name="Gui Z."/>
        </authorList>
    </citation>
    <scope>NUCLEOTIDE SEQUENCE [LARGE SCALE GENOMIC DNA]</scope>
    <source>
        <strain evidence="2 3">ATCC 51483</strain>
    </source>
</reference>
<proteinExistence type="predicted"/>
<protein>
    <submittedName>
        <fullName evidence="2">Uncharacterized protein</fullName>
    </submittedName>
</protein>
<feature type="region of interest" description="Disordered" evidence="1">
    <location>
        <begin position="53"/>
        <end position="76"/>
    </location>
</feature>
<dbReference type="EMBL" id="PXYY01000116">
    <property type="protein sequence ID" value="PSJ79401.1"/>
    <property type="molecule type" value="Genomic_DNA"/>
</dbReference>
<sequence length="107" mass="11380">MMGGRLKTGTGVQMISSFIPKINKRGQAGWGNPIFAGSPTVFSGLEPKLAESSRSFESSGTGIKPSGKPKNAGKWQSNAGKACAAKPYALHIRYRKCLKIITKIGIQ</sequence>
<accession>A0A2P7TXG2</accession>
<evidence type="ECO:0000313" key="3">
    <source>
        <dbReference type="Proteomes" id="UP000241868"/>
    </source>
</evidence>
<name>A0A2P7TXG2_9NEIS</name>
<comment type="caution">
    <text evidence="2">The sequence shown here is derived from an EMBL/GenBank/DDBJ whole genome shotgun (WGS) entry which is preliminary data.</text>
</comment>
<dbReference type="AlphaFoldDB" id="A0A2P7TXG2"/>
<keyword evidence="3" id="KW-1185">Reference proteome</keyword>
<gene>
    <name evidence="2" type="ORF">C7N83_12405</name>
</gene>
<dbReference type="Proteomes" id="UP000241868">
    <property type="component" value="Unassembled WGS sequence"/>
</dbReference>